<dbReference type="InterPro" id="IPR042508">
    <property type="entry name" value="FBXW5"/>
</dbReference>
<dbReference type="PROSITE" id="PS50294">
    <property type="entry name" value="WD_REPEATS_REGION"/>
    <property type="match status" value="2"/>
</dbReference>
<accession>A0ABN7ACU1</accession>
<dbReference type="SMART" id="SM00320">
    <property type="entry name" value="WD40"/>
    <property type="match status" value="3"/>
</dbReference>
<dbReference type="PROSITE" id="PS50082">
    <property type="entry name" value="WD_REPEATS_2"/>
    <property type="match status" value="2"/>
</dbReference>
<feature type="domain" description="F-box" evidence="3">
    <location>
        <begin position="299"/>
        <end position="338"/>
    </location>
</feature>
<dbReference type="PROSITE" id="PS50181">
    <property type="entry name" value="FBOX"/>
    <property type="match status" value="1"/>
</dbReference>
<evidence type="ECO:0000313" key="5">
    <source>
        <dbReference type="Proteomes" id="UP001307889"/>
    </source>
</evidence>
<gene>
    <name evidence="4" type="ORF">NTJ_01972</name>
</gene>
<evidence type="ECO:0000256" key="1">
    <source>
        <dbReference type="PROSITE-ProRule" id="PRU00221"/>
    </source>
</evidence>
<evidence type="ECO:0000259" key="3">
    <source>
        <dbReference type="PROSITE" id="PS50181"/>
    </source>
</evidence>
<dbReference type="InterPro" id="IPR001810">
    <property type="entry name" value="F-box_dom"/>
</dbReference>
<dbReference type="InterPro" id="IPR036047">
    <property type="entry name" value="F-box-like_dom_sf"/>
</dbReference>
<evidence type="ECO:0000256" key="2">
    <source>
        <dbReference type="SAM" id="MobiDB-lite"/>
    </source>
</evidence>
<proteinExistence type="predicted"/>
<dbReference type="InterPro" id="IPR036322">
    <property type="entry name" value="WD40_repeat_dom_sf"/>
</dbReference>
<evidence type="ECO:0000313" key="4">
    <source>
        <dbReference type="EMBL" id="BES89164.1"/>
    </source>
</evidence>
<dbReference type="Pfam" id="PF00400">
    <property type="entry name" value="WD40"/>
    <property type="match status" value="2"/>
</dbReference>
<dbReference type="SUPFAM" id="SSF50978">
    <property type="entry name" value="WD40 repeat-like"/>
    <property type="match status" value="1"/>
</dbReference>
<keyword evidence="1" id="KW-0853">WD repeat</keyword>
<dbReference type="PANTHER" id="PTHR20995">
    <property type="entry name" value="F-BOX/WD REPEAT-CONTAINING PROTEIN 5"/>
    <property type="match status" value="1"/>
</dbReference>
<feature type="compositionally biased region" description="Polar residues" evidence="2">
    <location>
        <begin position="858"/>
        <end position="867"/>
    </location>
</feature>
<feature type="compositionally biased region" description="Polar residues" evidence="2">
    <location>
        <begin position="171"/>
        <end position="182"/>
    </location>
</feature>
<name>A0ABN7ACU1_9HEMI</name>
<dbReference type="EMBL" id="AP028909">
    <property type="protein sequence ID" value="BES89164.1"/>
    <property type="molecule type" value="Genomic_DNA"/>
</dbReference>
<organism evidence="4 5">
    <name type="scientific">Nesidiocoris tenuis</name>
    <dbReference type="NCBI Taxonomy" id="355587"/>
    <lineage>
        <taxon>Eukaryota</taxon>
        <taxon>Metazoa</taxon>
        <taxon>Ecdysozoa</taxon>
        <taxon>Arthropoda</taxon>
        <taxon>Hexapoda</taxon>
        <taxon>Insecta</taxon>
        <taxon>Pterygota</taxon>
        <taxon>Neoptera</taxon>
        <taxon>Paraneoptera</taxon>
        <taxon>Hemiptera</taxon>
        <taxon>Heteroptera</taxon>
        <taxon>Panheteroptera</taxon>
        <taxon>Cimicomorpha</taxon>
        <taxon>Miridae</taxon>
        <taxon>Dicyphina</taxon>
        <taxon>Nesidiocoris</taxon>
    </lineage>
</organism>
<feature type="region of interest" description="Disordered" evidence="2">
    <location>
        <begin position="125"/>
        <end position="190"/>
    </location>
</feature>
<dbReference type="InterPro" id="IPR001680">
    <property type="entry name" value="WD40_rpt"/>
</dbReference>
<dbReference type="Gene3D" id="1.20.1280.50">
    <property type="match status" value="1"/>
</dbReference>
<feature type="region of interest" description="Disordered" evidence="2">
    <location>
        <begin position="842"/>
        <end position="867"/>
    </location>
</feature>
<dbReference type="Proteomes" id="UP001307889">
    <property type="component" value="Chromosome 1"/>
</dbReference>
<feature type="repeat" description="WD" evidence="1">
    <location>
        <begin position="377"/>
        <end position="409"/>
    </location>
</feature>
<feature type="compositionally biased region" description="Polar residues" evidence="2">
    <location>
        <begin position="130"/>
        <end position="148"/>
    </location>
</feature>
<dbReference type="Gene3D" id="2.130.10.10">
    <property type="entry name" value="YVTN repeat-like/Quinoprotein amine dehydrogenase"/>
    <property type="match status" value="2"/>
</dbReference>
<dbReference type="PANTHER" id="PTHR20995:SF17">
    <property type="entry name" value="F-BOX_WD REPEAT-CONTAINING PROTEIN 5"/>
    <property type="match status" value="1"/>
</dbReference>
<sequence length="867" mass="97967">MQGQNTPADLSEEQSNSPHNIDDEAWVDNSPDSTGNPLLHAAKILLAAADESNHHLREVKDPAEKQSSERLYGNLDATPREEYSMKTGTPMRQSCVLGLIPQENNLPEKTSTPYDDHDYVKRNNPEAPGQISTPGTFPDCESTQFLSRRSQKKHATSINERCPAITVSKPAKSQTQTTSNMSREFHQRRYTENSTTSYTLLIDANDFCPSDCDFGKEVANTVGPDDFEFKKIGRSRFLVQTKCFGIPCAIQETGSSAARLLDQHVRALTRKKNRDRRVEAVERLDLPMADYGKCWGLAPDPVLLQVFAFLGAGDLMRAGQTCETWCRLAYDELLWKRLFCRDHGLDLTASIAPGKTSWYEEYKRLYYHTPLVCYEVFHHHRHEVLHVSFSHDGTMFATSSKDGFIRVWQAGDPTDMKYFYDMKVFSWRCTQFSQFNKSDTLLLVSGVHFGTSNTTSGEIAVFSVQGGFELQCRVGNKPYDFFGTWYSDRHLLSGDLCWLAHAHLVSSTGLWINKASQETDSEHTPILNQLFRFYNTNASSVRTVMVADCLEGCKLPNSCVKPSAVDASSSSGFSSNSRVCDHEDCDESDSDEVDEDLFGQPEKLLIFTTGSKTYIPHQIGFKKIKEVKFPKSLKKGPRLRRRIAGKLANCCKSPVEPIAPNRSQNPVDKFDTVDHVIDLHGHIIGLGLSPDHRYLYVNSRPWPSNYVITNPLEPPPIAQEIDIHVIDLLNFCEDGRMLRSHKAFTPNSECFFIFLDVCNDYVASGAEDKHGYIWDRHYRVCLGKLPHNDVVNSVAFNPVDPEMLVTTSDDFTIKVWRSRSYLDSKIGRRSRLALTHALPVVRPRQSRRRHSPACELTSPPQSFGNEK</sequence>
<protein>
    <submittedName>
        <fullName evidence="4">F-box and WD repeat domain containing 5</fullName>
    </submittedName>
</protein>
<feature type="compositionally biased region" description="Polar residues" evidence="2">
    <location>
        <begin position="1"/>
        <end position="19"/>
    </location>
</feature>
<feature type="region of interest" description="Disordered" evidence="2">
    <location>
        <begin position="1"/>
        <end position="38"/>
    </location>
</feature>
<dbReference type="Pfam" id="PF12937">
    <property type="entry name" value="F-box-like"/>
    <property type="match status" value="1"/>
</dbReference>
<feature type="repeat" description="WD" evidence="1">
    <location>
        <begin position="784"/>
        <end position="816"/>
    </location>
</feature>
<keyword evidence="5" id="KW-1185">Reference proteome</keyword>
<dbReference type="SUPFAM" id="SSF81383">
    <property type="entry name" value="F-box domain"/>
    <property type="match status" value="1"/>
</dbReference>
<reference evidence="4 5" key="1">
    <citation type="submission" date="2023-09" db="EMBL/GenBank/DDBJ databases">
        <title>Nesidiocoris tenuis whole genome shotgun sequence.</title>
        <authorList>
            <person name="Shibata T."/>
            <person name="Shimoda M."/>
            <person name="Kobayashi T."/>
            <person name="Uehara T."/>
        </authorList>
    </citation>
    <scope>NUCLEOTIDE SEQUENCE [LARGE SCALE GENOMIC DNA]</scope>
    <source>
        <strain evidence="4 5">Japan</strain>
    </source>
</reference>
<dbReference type="InterPro" id="IPR015943">
    <property type="entry name" value="WD40/YVTN_repeat-like_dom_sf"/>
</dbReference>